<dbReference type="PANTHER" id="PTHR11440">
    <property type="entry name" value="LECITHIN-CHOLESTEROL ACYLTRANSFERASE-RELATED"/>
    <property type="match status" value="1"/>
</dbReference>
<protein>
    <recommendedName>
        <fullName evidence="2">Lecithin:cholesterol acyltransferase</fullName>
    </recommendedName>
</protein>
<sequence>MSSDKSPILVVFVPGILGSSLHLKQTKEEIWSENTFITLRSLRKHPEKLNANDTYAGEVIRSMNFLNTFETQEVYAPLMDFCRNNLGLRVKDKFSPFAYNWLADNMLTAKALAEDIKRLDRENNYRLCLIAHSMGGIVSRLMLLENPEIAKRTKLFFQIATPVKGAAKAYDAIKRSPLLLEPRFDNFRRLLEDALRGNIEKLKKSLERCHSLYQLLPPQDVISLYDVYGTGYSALDPMVWREDLREYVETAQQVHNKLQSQALSISIKCIYSDHDKTPIHYLVKASTDPQKFEVIQQMPSLILGDNTVTCASAIAYSEKPELVHNSPADHLGLCHNPEVHAKLKTEFGKLL</sequence>
<reference evidence="1" key="1">
    <citation type="submission" date="2021-04" db="EMBL/GenBank/DDBJ databases">
        <title>Genome sequence of Woronichinia naegeliana from Washington state freshwater lake bloom.</title>
        <authorList>
            <person name="Dreher T.W."/>
        </authorList>
    </citation>
    <scope>NUCLEOTIDE SEQUENCE</scope>
    <source>
        <strain evidence="1">WA131</strain>
    </source>
</reference>
<dbReference type="Pfam" id="PF02450">
    <property type="entry name" value="LCAT"/>
    <property type="match status" value="1"/>
</dbReference>
<evidence type="ECO:0000313" key="1">
    <source>
        <dbReference type="EMBL" id="UXE59428.1"/>
    </source>
</evidence>
<gene>
    <name evidence="1" type="ORF">KA717_26895</name>
</gene>
<accession>A0A977PUT4</accession>
<evidence type="ECO:0008006" key="2">
    <source>
        <dbReference type="Google" id="ProtNLM"/>
    </source>
</evidence>
<dbReference type="SUPFAM" id="SSF53474">
    <property type="entry name" value="alpha/beta-Hydrolases"/>
    <property type="match status" value="1"/>
</dbReference>
<dbReference type="KEGG" id="wna:KA717_26895"/>
<organism evidence="1">
    <name type="scientific">Woronichinia naegeliana WA131</name>
    <dbReference type="NCBI Taxonomy" id="2824559"/>
    <lineage>
        <taxon>Bacteria</taxon>
        <taxon>Bacillati</taxon>
        <taxon>Cyanobacteriota</taxon>
        <taxon>Cyanophyceae</taxon>
        <taxon>Synechococcales</taxon>
        <taxon>Coelosphaeriaceae</taxon>
        <taxon>Woronichinia</taxon>
    </lineage>
</organism>
<name>A0A977PUT4_9CYAN</name>
<dbReference type="Gene3D" id="3.40.50.1820">
    <property type="entry name" value="alpha/beta hydrolase"/>
    <property type="match status" value="1"/>
</dbReference>
<dbReference type="InterPro" id="IPR003386">
    <property type="entry name" value="LACT/PDAT_acylTrfase"/>
</dbReference>
<proteinExistence type="predicted"/>
<dbReference type="EMBL" id="CP073041">
    <property type="protein sequence ID" value="UXE59428.1"/>
    <property type="molecule type" value="Genomic_DNA"/>
</dbReference>
<dbReference type="GO" id="GO:0006629">
    <property type="term" value="P:lipid metabolic process"/>
    <property type="evidence" value="ECO:0007669"/>
    <property type="project" value="InterPro"/>
</dbReference>
<dbReference type="InterPro" id="IPR029058">
    <property type="entry name" value="AB_hydrolase_fold"/>
</dbReference>
<dbReference type="GO" id="GO:0008374">
    <property type="term" value="F:O-acyltransferase activity"/>
    <property type="evidence" value="ECO:0007669"/>
    <property type="project" value="InterPro"/>
</dbReference>
<dbReference type="AlphaFoldDB" id="A0A977PUT4"/>
<dbReference type="Proteomes" id="UP001065613">
    <property type="component" value="Chromosome"/>
</dbReference>